<proteinExistence type="predicted"/>
<protein>
    <submittedName>
        <fullName evidence="1">Uncharacterized protein MANES_04G120400</fullName>
    </submittedName>
</protein>
<reference evidence="1" key="1">
    <citation type="submission" date="2018-02" db="EMBL/GenBank/DDBJ databases">
        <title>Rhizophora mucronata_Transcriptome.</title>
        <authorList>
            <person name="Meera S.P."/>
            <person name="Sreeshan A."/>
            <person name="Augustine A."/>
        </authorList>
    </citation>
    <scope>NUCLEOTIDE SEQUENCE</scope>
    <source>
        <tissue evidence="1">Leaf</tissue>
    </source>
</reference>
<sequence>MGREAACRPIRVSLNALLSASNCFTISASSEMAFFTFIHFVRIKGSSSVLRCRCIIEAFEGVLSCQFQVILQSSQRTSHHFSLCRTFSL</sequence>
<evidence type="ECO:0000313" key="1">
    <source>
        <dbReference type="EMBL" id="MBX28901.1"/>
    </source>
</evidence>
<accession>A0A2P2MFA4</accession>
<name>A0A2P2MFA4_RHIMU</name>
<dbReference type="AlphaFoldDB" id="A0A2P2MFA4"/>
<organism evidence="1">
    <name type="scientific">Rhizophora mucronata</name>
    <name type="common">Asiatic mangrove</name>
    <dbReference type="NCBI Taxonomy" id="61149"/>
    <lineage>
        <taxon>Eukaryota</taxon>
        <taxon>Viridiplantae</taxon>
        <taxon>Streptophyta</taxon>
        <taxon>Embryophyta</taxon>
        <taxon>Tracheophyta</taxon>
        <taxon>Spermatophyta</taxon>
        <taxon>Magnoliopsida</taxon>
        <taxon>eudicotyledons</taxon>
        <taxon>Gunneridae</taxon>
        <taxon>Pentapetalae</taxon>
        <taxon>rosids</taxon>
        <taxon>fabids</taxon>
        <taxon>Malpighiales</taxon>
        <taxon>Rhizophoraceae</taxon>
        <taxon>Rhizophora</taxon>
    </lineage>
</organism>
<dbReference type="EMBL" id="GGEC01048417">
    <property type="protein sequence ID" value="MBX28901.1"/>
    <property type="molecule type" value="Transcribed_RNA"/>
</dbReference>